<dbReference type="SUPFAM" id="SSF50199">
    <property type="entry name" value="Staphylococcal nuclease"/>
    <property type="match status" value="1"/>
</dbReference>
<reference evidence="2 3" key="1">
    <citation type="submission" date="2017-11" db="EMBL/GenBank/DDBJ databases">
        <title>Genome-resolved metagenomics identifies genetic mobility, metabolic interactions, and unexpected diversity in perchlorate-reducing communities.</title>
        <authorList>
            <person name="Barnum T.P."/>
            <person name="Figueroa I.A."/>
            <person name="Carlstrom C.I."/>
            <person name="Lucas L.N."/>
            <person name="Engelbrektson A.L."/>
            <person name="Coates J.D."/>
        </authorList>
    </citation>
    <scope>NUCLEOTIDE SEQUENCE [LARGE SCALE GENOMIC DNA]</scope>
    <source>
        <strain evidence="2">BM706</strain>
    </source>
</reference>
<organism evidence="2 3">
    <name type="scientific">Muiribacterium halophilum</name>
    <dbReference type="NCBI Taxonomy" id="2053465"/>
    <lineage>
        <taxon>Bacteria</taxon>
        <taxon>Candidatus Muiribacteriota</taxon>
        <taxon>Candidatus Muiribacteriia</taxon>
        <taxon>Candidatus Muiribacteriales</taxon>
        <taxon>Candidatus Muiribacteriaceae</taxon>
        <taxon>Candidatus Muiribacterium</taxon>
    </lineage>
</organism>
<dbReference type="EMBL" id="PKTG01000064">
    <property type="protein sequence ID" value="PLX18392.1"/>
    <property type="molecule type" value="Genomic_DNA"/>
</dbReference>
<dbReference type="AlphaFoldDB" id="A0A2N5ZIF4"/>
<name>A0A2N5ZIF4_MUIH1</name>
<proteinExistence type="predicted"/>
<comment type="caution">
    <text evidence="2">The sequence shown here is derived from an EMBL/GenBank/DDBJ whole genome shotgun (WGS) entry which is preliminary data.</text>
</comment>
<protein>
    <recommendedName>
        <fullName evidence="1">TNase-like domain-containing protein</fullName>
    </recommendedName>
</protein>
<dbReference type="InterPro" id="IPR035437">
    <property type="entry name" value="SNase_OB-fold_sf"/>
</dbReference>
<dbReference type="Pfam" id="PF00565">
    <property type="entry name" value="SNase"/>
    <property type="match status" value="1"/>
</dbReference>
<gene>
    <name evidence="2" type="ORF">C0601_05065</name>
</gene>
<evidence type="ECO:0000313" key="3">
    <source>
        <dbReference type="Proteomes" id="UP000234857"/>
    </source>
</evidence>
<feature type="domain" description="TNase-like" evidence="1">
    <location>
        <begin position="50"/>
        <end position="156"/>
    </location>
</feature>
<dbReference type="Proteomes" id="UP000234857">
    <property type="component" value="Unassembled WGS sequence"/>
</dbReference>
<evidence type="ECO:0000313" key="2">
    <source>
        <dbReference type="EMBL" id="PLX18392.1"/>
    </source>
</evidence>
<sequence>MKKILCLFLILSVISIISFAEEVYIGEKSLKLLKVKSPTSFEFEEIGFARLAGVSGMRSNDEQNEEATKITSDILKNTVDKDGKLNIKIYKDEKKYKDGKTRVYYYVIIPIKDSSLEHILVSKGIASVNSHTKKYFKEDTLKTLEKIAKEKKLFKWK</sequence>
<evidence type="ECO:0000259" key="1">
    <source>
        <dbReference type="Pfam" id="PF00565"/>
    </source>
</evidence>
<dbReference type="InterPro" id="IPR016071">
    <property type="entry name" value="Staphylococal_nuclease_OB-fold"/>
</dbReference>
<dbReference type="Gene3D" id="2.40.50.90">
    <property type="match status" value="1"/>
</dbReference>
<accession>A0A2N5ZIF4</accession>